<proteinExistence type="predicted"/>
<keyword evidence="1" id="KW-1133">Transmembrane helix</keyword>
<name>A0ABV6C6J2_9GAMM</name>
<dbReference type="Proteomes" id="UP001589758">
    <property type="component" value="Unassembled WGS sequence"/>
</dbReference>
<sequence>MSTIIKVNLKPLTPSVPGRAKLLIKEWRFETKELRFNIQRNQDQFYLGEKGIWSPSIIYHEVSTLGVSAEGYYIDILDNILDPLLKLTGTSFKIELEDSEKNKAFGVLILEEGLLASSALGNATLNAESAPIPSKIQESTPPELDEKNIEQIELPQVDMTSELTAEEKISFDTMSAENQPKTLNEDKKKSSGVLKNTMIGLVSILILVAMACGILYYLKGPQFFKELFEKVQNQFDEIAPQSLLKTDETQISSAFNQENLNSACLITDETATDELAFVKSCLQSSPSGADLMKIIANAKSKKLCQVAQRIYAYKSQAGDKQISLAYAKEFDSAFNEKEGCFAEDKETAIYWYEKVLSVDPLHVEATERIKALQL</sequence>
<keyword evidence="1" id="KW-0812">Transmembrane</keyword>
<evidence type="ECO:0000313" key="3">
    <source>
        <dbReference type="Proteomes" id="UP001589758"/>
    </source>
</evidence>
<reference evidence="2 3" key="1">
    <citation type="submission" date="2024-09" db="EMBL/GenBank/DDBJ databases">
        <authorList>
            <person name="Sun Q."/>
            <person name="Mori K."/>
        </authorList>
    </citation>
    <scope>NUCLEOTIDE SEQUENCE [LARGE SCALE GENOMIC DNA]</scope>
    <source>
        <strain evidence="2 3">CCM 8545</strain>
    </source>
</reference>
<feature type="transmembrane region" description="Helical" evidence="1">
    <location>
        <begin position="197"/>
        <end position="218"/>
    </location>
</feature>
<organism evidence="2 3">
    <name type="scientific">Thorsellia kenyensis</name>
    <dbReference type="NCBI Taxonomy" id="1549888"/>
    <lineage>
        <taxon>Bacteria</taxon>
        <taxon>Pseudomonadati</taxon>
        <taxon>Pseudomonadota</taxon>
        <taxon>Gammaproteobacteria</taxon>
        <taxon>Enterobacterales</taxon>
        <taxon>Thorselliaceae</taxon>
        <taxon>Thorsellia</taxon>
    </lineage>
</organism>
<gene>
    <name evidence="2" type="ORF">ACFFIT_00335</name>
</gene>
<evidence type="ECO:0000256" key="1">
    <source>
        <dbReference type="SAM" id="Phobius"/>
    </source>
</evidence>
<keyword evidence="1" id="KW-0472">Membrane</keyword>
<dbReference type="RefSeq" id="WP_385875340.1">
    <property type="nucleotide sequence ID" value="NZ_JBHLXE010000011.1"/>
</dbReference>
<accession>A0ABV6C6J2</accession>
<keyword evidence="3" id="KW-1185">Reference proteome</keyword>
<dbReference type="EMBL" id="JBHLXE010000011">
    <property type="protein sequence ID" value="MFC0178560.1"/>
    <property type="molecule type" value="Genomic_DNA"/>
</dbReference>
<comment type="caution">
    <text evidence="2">The sequence shown here is derived from an EMBL/GenBank/DDBJ whole genome shotgun (WGS) entry which is preliminary data.</text>
</comment>
<protein>
    <submittedName>
        <fullName evidence="2">Uncharacterized protein</fullName>
    </submittedName>
</protein>
<evidence type="ECO:0000313" key="2">
    <source>
        <dbReference type="EMBL" id="MFC0178560.1"/>
    </source>
</evidence>